<reference evidence="2" key="1">
    <citation type="journal article" date="2010" name="Genome Res.">
        <title>Population genomic sequencing of Coccidioides fungi reveals recent hybridization and transposon control.</title>
        <authorList>
            <person name="Neafsey D.E."/>
            <person name="Barker B.M."/>
            <person name="Sharpton T.J."/>
            <person name="Stajich J.E."/>
            <person name="Park D.J."/>
            <person name="Whiston E."/>
            <person name="Hung C.-Y."/>
            <person name="McMahan C."/>
            <person name="White J."/>
            <person name="Sykes S."/>
            <person name="Heiman D."/>
            <person name="Young S."/>
            <person name="Zeng Q."/>
            <person name="Abouelleil A."/>
            <person name="Aftuck L."/>
            <person name="Bessette D."/>
            <person name="Brown A."/>
            <person name="FitzGerald M."/>
            <person name="Lui A."/>
            <person name="Macdonald J.P."/>
            <person name="Priest M."/>
            <person name="Orbach M.J."/>
            <person name="Galgiani J.N."/>
            <person name="Kirkland T.N."/>
            <person name="Cole G.T."/>
            <person name="Birren B.W."/>
            <person name="Henn M.R."/>
            <person name="Taylor J.W."/>
            <person name="Rounsley S.D."/>
        </authorList>
    </citation>
    <scope>NUCLEOTIDE SEQUENCE [LARGE SCALE GENOMIC DNA]</scope>
    <source>
        <strain evidence="2">RMSCC 2394</strain>
    </source>
</reference>
<dbReference type="Proteomes" id="UP000054565">
    <property type="component" value="Unassembled WGS sequence"/>
</dbReference>
<dbReference type="AlphaFoldDB" id="A0A0J7AWS9"/>
<gene>
    <name evidence="1" type="ORF">CIRG_01976</name>
</gene>
<protein>
    <submittedName>
        <fullName evidence="1">Uncharacterized protein</fullName>
    </submittedName>
</protein>
<evidence type="ECO:0000313" key="1">
    <source>
        <dbReference type="EMBL" id="KMP01837.1"/>
    </source>
</evidence>
<accession>A0A0J7AWS9</accession>
<organism evidence="1 2">
    <name type="scientific">Coccidioides immitis RMSCC 2394</name>
    <dbReference type="NCBI Taxonomy" id="404692"/>
    <lineage>
        <taxon>Eukaryota</taxon>
        <taxon>Fungi</taxon>
        <taxon>Dikarya</taxon>
        <taxon>Ascomycota</taxon>
        <taxon>Pezizomycotina</taxon>
        <taxon>Eurotiomycetes</taxon>
        <taxon>Eurotiomycetidae</taxon>
        <taxon>Onygenales</taxon>
        <taxon>Onygenaceae</taxon>
        <taxon>Coccidioides</taxon>
    </lineage>
</organism>
<name>A0A0J7AWS9_COCIT</name>
<evidence type="ECO:0000313" key="2">
    <source>
        <dbReference type="Proteomes" id="UP000054565"/>
    </source>
</evidence>
<proteinExistence type="predicted"/>
<dbReference type="EMBL" id="DS028093">
    <property type="protein sequence ID" value="KMP01837.1"/>
    <property type="molecule type" value="Genomic_DNA"/>
</dbReference>
<sequence length="104" mass="11262">MSRLLGIANTLNIIQSVEAIRRPYVKFQCPQNALQPIQACTILPIVLNDATGKPGVFRDRSLPFSFISGVVVPRNFVPTAPSKGFADYQGCSTAFTGPRGRAKP</sequence>